<protein>
    <submittedName>
        <fullName evidence="1">Uncharacterized protein</fullName>
    </submittedName>
</protein>
<reference evidence="1 2" key="1">
    <citation type="submission" date="2021-01" db="EMBL/GenBank/DDBJ databases">
        <title>WGS of actinomycetes isolated from Thailand.</title>
        <authorList>
            <person name="Thawai C."/>
        </authorList>
    </citation>
    <scope>NUCLEOTIDE SEQUENCE [LARGE SCALE GENOMIC DNA]</scope>
    <source>
        <strain evidence="1 2">CA1R205</strain>
    </source>
</reference>
<proteinExistence type="predicted"/>
<dbReference type="EMBL" id="JAERRF010000003">
    <property type="protein sequence ID" value="MBL1096399.1"/>
    <property type="molecule type" value="Genomic_DNA"/>
</dbReference>
<organism evidence="1 2">
    <name type="scientific">Streptomyces coffeae</name>
    <dbReference type="NCBI Taxonomy" id="621382"/>
    <lineage>
        <taxon>Bacteria</taxon>
        <taxon>Bacillati</taxon>
        <taxon>Actinomycetota</taxon>
        <taxon>Actinomycetes</taxon>
        <taxon>Kitasatosporales</taxon>
        <taxon>Streptomycetaceae</taxon>
        <taxon>Streptomyces</taxon>
    </lineage>
</organism>
<keyword evidence="2" id="KW-1185">Reference proteome</keyword>
<accession>A0ABS1N8Y4</accession>
<comment type="caution">
    <text evidence="1">The sequence shown here is derived from an EMBL/GenBank/DDBJ whole genome shotgun (WGS) entry which is preliminary data.</text>
</comment>
<evidence type="ECO:0000313" key="2">
    <source>
        <dbReference type="Proteomes" id="UP000634229"/>
    </source>
</evidence>
<sequence>MAEREKESAAERRRRRDRFLRALNEARAIRNQVRPQRARSARMRQAIHMRTFGW</sequence>
<name>A0ABS1N8Y4_9ACTN</name>
<evidence type="ECO:0000313" key="1">
    <source>
        <dbReference type="EMBL" id="MBL1096399.1"/>
    </source>
</evidence>
<dbReference type="Proteomes" id="UP000634229">
    <property type="component" value="Unassembled WGS sequence"/>
</dbReference>
<dbReference type="RefSeq" id="WP_201872485.1">
    <property type="nucleotide sequence ID" value="NZ_JAERRF010000003.1"/>
</dbReference>
<gene>
    <name evidence="1" type="ORF">JK363_06945</name>
</gene>